<comment type="caution">
    <text evidence="2">The sequence shown here is derived from an EMBL/GenBank/DDBJ whole genome shotgun (WGS) entry which is preliminary data.</text>
</comment>
<accession>A0A830HUC7</accession>
<gene>
    <name evidence="2" type="ORF">PPROV_000727500</name>
</gene>
<dbReference type="EMBL" id="BNJQ01000021">
    <property type="protein sequence ID" value="GHP08537.1"/>
    <property type="molecule type" value="Genomic_DNA"/>
</dbReference>
<evidence type="ECO:0000313" key="3">
    <source>
        <dbReference type="Proteomes" id="UP000660262"/>
    </source>
</evidence>
<organism evidence="2 3">
    <name type="scientific">Pycnococcus provasolii</name>
    <dbReference type="NCBI Taxonomy" id="41880"/>
    <lineage>
        <taxon>Eukaryota</taxon>
        <taxon>Viridiplantae</taxon>
        <taxon>Chlorophyta</taxon>
        <taxon>Pseudoscourfieldiophyceae</taxon>
        <taxon>Pseudoscourfieldiales</taxon>
        <taxon>Pycnococcaceae</taxon>
        <taxon>Pycnococcus</taxon>
    </lineage>
</organism>
<name>A0A830HUC7_9CHLO</name>
<dbReference type="Proteomes" id="UP000660262">
    <property type="component" value="Unassembled WGS sequence"/>
</dbReference>
<sequence length="290" mass="30259">MLSVFLMLCLSAATSETLFVANALVVPDPSKVVRDGVDGVVEQVKENAGGLVRDGVDGVVEQVKENAGGLLRDDGNGGGILHDACYIHAGCNGGAEDLLWTGYKRPVAAYCDWDCCNNNGGCWGGGPAWFCNDGGAIDASTVFDRCEIHRNCKYAKFDEVLRMWVCGHEGDGGLGITAAVTDAATDAATTVATGAARTVGGFSASAATGAIQSVGECYIHSGCNNGAGYCDSQCCNDNGCSMGEGWYCIDDQYVDDSTQFDRCLISADCGAAKYNDLLSAWVCDEGKFGF</sequence>
<keyword evidence="1" id="KW-0732">Signal</keyword>
<feature type="signal peptide" evidence="1">
    <location>
        <begin position="1"/>
        <end position="15"/>
    </location>
</feature>
<reference evidence="2" key="1">
    <citation type="submission" date="2020-10" db="EMBL/GenBank/DDBJ databases">
        <title>Unveiling of a novel bifunctional photoreceptor, Dualchrome1, isolated from a cosmopolitan green alga.</title>
        <authorList>
            <person name="Suzuki S."/>
            <person name="Kawachi M."/>
        </authorList>
    </citation>
    <scope>NUCLEOTIDE SEQUENCE</scope>
    <source>
        <strain evidence="2">NIES 2893</strain>
    </source>
</reference>
<dbReference type="OrthoDB" id="10558239at2759"/>
<evidence type="ECO:0000256" key="1">
    <source>
        <dbReference type="SAM" id="SignalP"/>
    </source>
</evidence>
<protein>
    <submittedName>
        <fullName evidence="2">Uncharacterized protein</fullName>
    </submittedName>
</protein>
<dbReference type="AlphaFoldDB" id="A0A830HUC7"/>
<feature type="chain" id="PRO_5032651991" evidence="1">
    <location>
        <begin position="16"/>
        <end position="290"/>
    </location>
</feature>
<evidence type="ECO:0000313" key="2">
    <source>
        <dbReference type="EMBL" id="GHP08537.1"/>
    </source>
</evidence>
<proteinExistence type="predicted"/>
<keyword evidence="3" id="KW-1185">Reference proteome</keyword>